<dbReference type="PROSITE" id="PS51257">
    <property type="entry name" value="PROKAR_LIPOPROTEIN"/>
    <property type="match status" value="1"/>
</dbReference>
<dbReference type="PIRSF" id="PIRSF000027">
    <property type="entry name" value="Cytc_c_prime"/>
    <property type="match status" value="1"/>
</dbReference>
<comment type="caution">
    <text evidence="7">The sequence shown here is derived from an EMBL/GenBank/DDBJ whole genome shotgun (WGS) entry which is preliminary data.</text>
</comment>
<keyword evidence="2" id="KW-0349">Heme</keyword>
<evidence type="ECO:0000256" key="5">
    <source>
        <dbReference type="ARBA" id="ARBA00023004"/>
    </source>
</evidence>
<evidence type="ECO:0000256" key="3">
    <source>
        <dbReference type="ARBA" id="ARBA00022723"/>
    </source>
</evidence>
<dbReference type="EMBL" id="SHKM01000001">
    <property type="protein sequence ID" value="RZT90754.1"/>
    <property type="molecule type" value="Genomic_DNA"/>
</dbReference>
<keyword evidence="3" id="KW-0479">Metal-binding</keyword>
<evidence type="ECO:0000256" key="1">
    <source>
        <dbReference type="ARBA" id="ARBA00022448"/>
    </source>
</evidence>
<keyword evidence="8" id="KW-1185">Reference proteome</keyword>
<feature type="chain" id="PRO_5045620614" evidence="6">
    <location>
        <begin position="24"/>
        <end position="148"/>
    </location>
</feature>
<keyword evidence="1" id="KW-0813">Transport</keyword>
<dbReference type="Pfam" id="PF01322">
    <property type="entry name" value="Cytochrom_C_2"/>
    <property type="match status" value="1"/>
</dbReference>
<accession>A0ABY0ITX9</accession>
<gene>
    <name evidence="7" type="ORF">EV678_1575</name>
</gene>
<dbReference type="InterPro" id="IPR010980">
    <property type="entry name" value="Cyt_c/b562"/>
</dbReference>
<keyword evidence="5" id="KW-0408">Iron</keyword>
<protein>
    <submittedName>
        <fullName evidence="7">Cytochrome c556</fullName>
    </submittedName>
</protein>
<reference evidence="7 8" key="1">
    <citation type="submission" date="2019-02" db="EMBL/GenBank/DDBJ databases">
        <title>Genomic Encyclopedia of Type Strains, Phase IV (KMG-IV): sequencing the most valuable type-strain genomes for metagenomic binning, comparative biology and taxonomic classification.</title>
        <authorList>
            <person name="Goeker M."/>
        </authorList>
    </citation>
    <scope>NUCLEOTIDE SEQUENCE [LARGE SCALE GENOMIC DNA]</scope>
    <source>
        <strain evidence="7 8">DSM 21223</strain>
    </source>
</reference>
<evidence type="ECO:0000313" key="7">
    <source>
        <dbReference type="EMBL" id="RZT90754.1"/>
    </source>
</evidence>
<dbReference type="PROSITE" id="PS51009">
    <property type="entry name" value="CYTCII"/>
    <property type="match status" value="1"/>
</dbReference>
<proteinExistence type="predicted"/>
<dbReference type="InterPro" id="IPR012127">
    <property type="entry name" value="Cyt_c_prime"/>
</dbReference>
<dbReference type="SUPFAM" id="SSF47175">
    <property type="entry name" value="Cytochromes"/>
    <property type="match status" value="1"/>
</dbReference>
<keyword evidence="6" id="KW-0732">Signal</keyword>
<evidence type="ECO:0000313" key="8">
    <source>
        <dbReference type="Proteomes" id="UP000292136"/>
    </source>
</evidence>
<dbReference type="Gene3D" id="1.20.120.10">
    <property type="entry name" value="Cytochrome c/b562"/>
    <property type="match status" value="1"/>
</dbReference>
<name>A0ABY0ITX9_9RHOO</name>
<evidence type="ECO:0000256" key="4">
    <source>
        <dbReference type="ARBA" id="ARBA00022982"/>
    </source>
</evidence>
<dbReference type="RefSeq" id="WP_130459083.1">
    <property type="nucleotide sequence ID" value="NZ_SHKM01000001.1"/>
</dbReference>
<dbReference type="Proteomes" id="UP000292136">
    <property type="component" value="Unassembled WGS sequence"/>
</dbReference>
<sequence length="148" mass="16622">MRKKILLLSLALPLLLTACGEPADTHPDKPVTQRRAAFNTILKAFEPMGMMLRDKRYDADAFLQSAEKLEAAKEGPWRHFTADSNYPPTKATDKVWSEAAQFETERQGFLAATGKLLEAARSKDEAKVRPAYEAVHDACRSCHKTFKK</sequence>
<dbReference type="InterPro" id="IPR002321">
    <property type="entry name" value="Cyt_c_II"/>
</dbReference>
<keyword evidence="4" id="KW-0249">Electron transport</keyword>
<evidence type="ECO:0000256" key="6">
    <source>
        <dbReference type="SAM" id="SignalP"/>
    </source>
</evidence>
<organism evidence="7 8">
    <name type="scientific">Azospira oryzae</name>
    <dbReference type="NCBI Taxonomy" id="146939"/>
    <lineage>
        <taxon>Bacteria</taxon>
        <taxon>Pseudomonadati</taxon>
        <taxon>Pseudomonadota</taxon>
        <taxon>Betaproteobacteria</taxon>
        <taxon>Rhodocyclales</taxon>
        <taxon>Rhodocyclaceae</taxon>
        <taxon>Azospira</taxon>
    </lineage>
</organism>
<evidence type="ECO:0000256" key="2">
    <source>
        <dbReference type="ARBA" id="ARBA00022617"/>
    </source>
</evidence>
<feature type="signal peptide" evidence="6">
    <location>
        <begin position="1"/>
        <end position="23"/>
    </location>
</feature>